<reference evidence="1" key="1">
    <citation type="submission" date="2019-10" db="EMBL/GenBank/DDBJ databases">
        <authorList>
            <consortium name="DOE Joint Genome Institute"/>
            <person name="Kuo A."/>
            <person name="Miyauchi S."/>
            <person name="Kiss E."/>
            <person name="Drula E."/>
            <person name="Kohler A."/>
            <person name="Sanchez-Garcia M."/>
            <person name="Andreopoulos B."/>
            <person name="Barry K.W."/>
            <person name="Bonito G."/>
            <person name="Buee M."/>
            <person name="Carver A."/>
            <person name="Chen C."/>
            <person name="Cichocki N."/>
            <person name="Clum A."/>
            <person name="Culley D."/>
            <person name="Crous P.W."/>
            <person name="Fauchery L."/>
            <person name="Girlanda M."/>
            <person name="Hayes R."/>
            <person name="Keri Z."/>
            <person name="Labutti K."/>
            <person name="Lipzen A."/>
            <person name="Lombard V."/>
            <person name="Magnuson J."/>
            <person name="Maillard F."/>
            <person name="Morin E."/>
            <person name="Murat C."/>
            <person name="Nolan M."/>
            <person name="Ohm R."/>
            <person name="Pangilinan J."/>
            <person name="Pereira M."/>
            <person name="Perotto S."/>
            <person name="Peter M."/>
            <person name="Riley R."/>
            <person name="Sitrit Y."/>
            <person name="Stielow B."/>
            <person name="Szollosi G."/>
            <person name="Zifcakova L."/>
            <person name="Stursova M."/>
            <person name="Spatafora J.W."/>
            <person name="Tedersoo L."/>
            <person name="Vaario L.-M."/>
            <person name="Yamada A."/>
            <person name="Yan M."/>
            <person name="Wang P."/>
            <person name="Xu J."/>
            <person name="Bruns T."/>
            <person name="Baldrian P."/>
            <person name="Vilgalys R."/>
            <person name="Henrissat B."/>
            <person name="Grigoriev I.V."/>
            <person name="Hibbett D."/>
            <person name="Nagy L.G."/>
            <person name="Martin F.M."/>
        </authorList>
    </citation>
    <scope>NUCLEOTIDE SEQUENCE</scope>
    <source>
        <strain evidence="1">P2</strain>
    </source>
</reference>
<proteinExistence type="predicted"/>
<sequence>FHCRESFVRKFLQEQMNWSLQHSTCPGKKVPQGVTYILTNAFFHLVHTISENNIAITLNVNTDQTMVIYAAGASETYALKGSKQIEVVGKDEKWGFTLVVGISMSGDALPFQAIYAGTTSRSLPSPEAPDYQKATEVLKFHIESGGNNHWSTLTTMQSYVQHILVPYFETHKQDHNQICIWQIDCWSVHRSAEFHDWMYKSYPWIQIHYIPANCT</sequence>
<feature type="non-terminal residue" evidence="1">
    <location>
        <position position="1"/>
    </location>
</feature>
<dbReference type="Proteomes" id="UP000886501">
    <property type="component" value="Unassembled WGS sequence"/>
</dbReference>
<dbReference type="EMBL" id="MU118185">
    <property type="protein sequence ID" value="KAF9643806.1"/>
    <property type="molecule type" value="Genomic_DNA"/>
</dbReference>
<feature type="non-terminal residue" evidence="1">
    <location>
        <position position="215"/>
    </location>
</feature>
<comment type="caution">
    <text evidence="1">The sequence shown here is derived from an EMBL/GenBank/DDBJ whole genome shotgun (WGS) entry which is preliminary data.</text>
</comment>
<accession>A0ACB6Z2A9</accession>
<gene>
    <name evidence="1" type="ORF">BDM02DRAFT_3065712</name>
</gene>
<reference evidence="1" key="2">
    <citation type="journal article" date="2020" name="Nat. Commun.">
        <title>Large-scale genome sequencing of mycorrhizal fungi provides insights into the early evolution of symbiotic traits.</title>
        <authorList>
            <person name="Miyauchi S."/>
            <person name="Kiss E."/>
            <person name="Kuo A."/>
            <person name="Drula E."/>
            <person name="Kohler A."/>
            <person name="Sanchez-Garcia M."/>
            <person name="Morin E."/>
            <person name="Andreopoulos B."/>
            <person name="Barry K.W."/>
            <person name="Bonito G."/>
            <person name="Buee M."/>
            <person name="Carver A."/>
            <person name="Chen C."/>
            <person name="Cichocki N."/>
            <person name="Clum A."/>
            <person name="Culley D."/>
            <person name="Crous P.W."/>
            <person name="Fauchery L."/>
            <person name="Girlanda M."/>
            <person name="Hayes R.D."/>
            <person name="Keri Z."/>
            <person name="LaButti K."/>
            <person name="Lipzen A."/>
            <person name="Lombard V."/>
            <person name="Magnuson J."/>
            <person name="Maillard F."/>
            <person name="Murat C."/>
            <person name="Nolan M."/>
            <person name="Ohm R.A."/>
            <person name="Pangilinan J."/>
            <person name="Pereira M.F."/>
            <person name="Perotto S."/>
            <person name="Peter M."/>
            <person name="Pfister S."/>
            <person name="Riley R."/>
            <person name="Sitrit Y."/>
            <person name="Stielow J.B."/>
            <person name="Szollosi G."/>
            <person name="Zifcakova L."/>
            <person name="Stursova M."/>
            <person name="Spatafora J.W."/>
            <person name="Tedersoo L."/>
            <person name="Vaario L.M."/>
            <person name="Yamada A."/>
            <person name="Yan M."/>
            <person name="Wang P."/>
            <person name="Xu J."/>
            <person name="Bruns T."/>
            <person name="Baldrian P."/>
            <person name="Vilgalys R."/>
            <person name="Dunand C."/>
            <person name="Henrissat B."/>
            <person name="Grigoriev I.V."/>
            <person name="Hibbett D."/>
            <person name="Nagy L.G."/>
            <person name="Martin F.M."/>
        </authorList>
    </citation>
    <scope>NUCLEOTIDE SEQUENCE</scope>
    <source>
        <strain evidence="1">P2</strain>
    </source>
</reference>
<name>A0ACB6Z2A9_THEGA</name>
<evidence type="ECO:0000313" key="1">
    <source>
        <dbReference type="EMBL" id="KAF9643806.1"/>
    </source>
</evidence>
<protein>
    <submittedName>
        <fullName evidence="1">Uncharacterized protein</fullName>
    </submittedName>
</protein>
<evidence type="ECO:0000313" key="2">
    <source>
        <dbReference type="Proteomes" id="UP000886501"/>
    </source>
</evidence>
<organism evidence="1 2">
    <name type="scientific">Thelephora ganbajun</name>
    <name type="common">Ganba fungus</name>
    <dbReference type="NCBI Taxonomy" id="370292"/>
    <lineage>
        <taxon>Eukaryota</taxon>
        <taxon>Fungi</taxon>
        <taxon>Dikarya</taxon>
        <taxon>Basidiomycota</taxon>
        <taxon>Agaricomycotina</taxon>
        <taxon>Agaricomycetes</taxon>
        <taxon>Thelephorales</taxon>
        <taxon>Thelephoraceae</taxon>
        <taxon>Thelephora</taxon>
    </lineage>
</organism>
<keyword evidence="2" id="KW-1185">Reference proteome</keyword>